<evidence type="ECO:0000256" key="1">
    <source>
        <dbReference type="SAM" id="MobiDB-lite"/>
    </source>
</evidence>
<proteinExistence type="predicted"/>
<gene>
    <name evidence="2" type="ORF">EI293_21360</name>
</gene>
<comment type="caution">
    <text evidence="2">The sequence shown here is derived from an EMBL/GenBank/DDBJ whole genome shotgun (WGS) entry which is preliminary data.</text>
</comment>
<keyword evidence="3" id="KW-1185">Reference proteome</keyword>
<sequence length="177" mass="19246">MFRLKTHSRRTMAASLLVVFLNVFFGQVVCALAMPATPAVGHQHKHPAGTPAHEHKQGHEHKAPHSHGAGHSHGKQHGGATAKHEHHDSETPGTHKHGSKGACCQDDAAAVWASLAHPPKAGIEKMAFMPVALPPAPLALLVRFQQWDRTQPVLLVARRQLKPKIPDIRIFIQSLTV</sequence>
<organism evidence="2 3">
    <name type="scientific">Hymenobacter perfusus</name>
    <dbReference type="NCBI Taxonomy" id="1236770"/>
    <lineage>
        <taxon>Bacteria</taxon>
        <taxon>Pseudomonadati</taxon>
        <taxon>Bacteroidota</taxon>
        <taxon>Cytophagia</taxon>
        <taxon>Cytophagales</taxon>
        <taxon>Hymenobacteraceae</taxon>
        <taxon>Hymenobacter</taxon>
    </lineage>
</organism>
<name>A0A3R9MRD3_9BACT</name>
<protein>
    <submittedName>
        <fullName evidence="2">Uncharacterized protein</fullName>
    </submittedName>
</protein>
<dbReference type="OrthoDB" id="880725at2"/>
<dbReference type="EMBL" id="RWIU01000011">
    <property type="protein sequence ID" value="RSK38843.1"/>
    <property type="molecule type" value="Genomic_DNA"/>
</dbReference>
<dbReference type="Proteomes" id="UP000270291">
    <property type="component" value="Unassembled WGS sequence"/>
</dbReference>
<evidence type="ECO:0000313" key="2">
    <source>
        <dbReference type="EMBL" id="RSK38843.1"/>
    </source>
</evidence>
<feature type="region of interest" description="Disordered" evidence="1">
    <location>
        <begin position="40"/>
        <end position="101"/>
    </location>
</feature>
<dbReference type="AlphaFoldDB" id="A0A3R9MRD3"/>
<evidence type="ECO:0000313" key="3">
    <source>
        <dbReference type="Proteomes" id="UP000270291"/>
    </source>
</evidence>
<accession>A0A3R9MRD3</accession>
<feature type="compositionally biased region" description="Basic and acidic residues" evidence="1">
    <location>
        <begin position="52"/>
        <end position="63"/>
    </location>
</feature>
<reference evidence="2 3" key="1">
    <citation type="submission" date="2018-12" db="EMBL/GenBank/DDBJ databases">
        <authorList>
            <person name="Feng G."/>
            <person name="Zhu H."/>
        </authorList>
    </citation>
    <scope>NUCLEOTIDE SEQUENCE [LARGE SCALE GENOMIC DNA]</scope>
    <source>
        <strain evidence="2 3">LMG 26000</strain>
    </source>
</reference>
<dbReference type="RefSeq" id="WP_125440594.1">
    <property type="nucleotide sequence ID" value="NZ_RWIU01000011.1"/>
</dbReference>
<feature type="compositionally biased region" description="Basic residues" evidence="1">
    <location>
        <begin position="64"/>
        <end position="76"/>
    </location>
</feature>